<accession>A0A162C7X8</accession>
<feature type="region of interest" description="Disordered" evidence="1">
    <location>
        <begin position="1"/>
        <end position="29"/>
    </location>
</feature>
<feature type="non-terminal residue" evidence="2">
    <location>
        <position position="91"/>
    </location>
</feature>
<feature type="non-terminal residue" evidence="2">
    <location>
        <position position="1"/>
    </location>
</feature>
<evidence type="ECO:0000313" key="3">
    <source>
        <dbReference type="Proteomes" id="UP000076858"/>
    </source>
</evidence>
<sequence length="91" mass="10595">VNNQRGNVKTKESRKLKVNDAHEPNQSQNLEFPVNVQESQLDIAASDIEKSFKERRLYVKTNHTLRTDQILAAIPFYLDFPKVYADFLKMT</sequence>
<organism evidence="2 3">
    <name type="scientific">Daphnia magna</name>
    <dbReference type="NCBI Taxonomy" id="35525"/>
    <lineage>
        <taxon>Eukaryota</taxon>
        <taxon>Metazoa</taxon>
        <taxon>Ecdysozoa</taxon>
        <taxon>Arthropoda</taxon>
        <taxon>Crustacea</taxon>
        <taxon>Branchiopoda</taxon>
        <taxon>Diplostraca</taxon>
        <taxon>Cladocera</taxon>
        <taxon>Anomopoda</taxon>
        <taxon>Daphniidae</taxon>
        <taxon>Daphnia</taxon>
    </lineage>
</organism>
<feature type="compositionally biased region" description="Basic and acidic residues" evidence="1">
    <location>
        <begin position="9"/>
        <end position="23"/>
    </location>
</feature>
<evidence type="ECO:0000313" key="2">
    <source>
        <dbReference type="EMBL" id="KZS01901.1"/>
    </source>
</evidence>
<protein>
    <submittedName>
        <fullName evidence="2">Uncharacterized protein</fullName>
    </submittedName>
</protein>
<reference evidence="2 3" key="1">
    <citation type="submission" date="2016-03" db="EMBL/GenBank/DDBJ databases">
        <title>EvidentialGene: Evidence-directed Construction of Genes on Genomes.</title>
        <authorList>
            <person name="Gilbert D.G."/>
            <person name="Choi J.-H."/>
            <person name="Mockaitis K."/>
            <person name="Colbourne J."/>
            <person name="Pfrender M."/>
        </authorList>
    </citation>
    <scope>NUCLEOTIDE SEQUENCE [LARGE SCALE GENOMIC DNA]</scope>
    <source>
        <strain evidence="2 3">Xinb3</strain>
        <tissue evidence="2">Complete organism</tissue>
    </source>
</reference>
<proteinExistence type="predicted"/>
<dbReference type="EMBL" id="LRGB01005889">
    <property type="protein sequence ID" value="KZS01901.1"/>
    <property type="molecule type" value="Genomic_DNA"/>
</dbReference>
<evidence type="ECO:0000256" key="1">
    <source>
        <dbReference type="SAM" id="MobiDB-lite"/>
    </source>
</evidence>
<name>A0A162C7X8_9CRUS</name>
<gene>
    <name evidence="2" type="ORF">APZ42_001290</name>
</gene>
<keyword evidence="3" id="KW-1185">Reference proteome</keyword>
<dbReference type="Proteomes" id="UP000076858">
    <property type="component" value="Unassembled WGS sequence"/>
</dbReference>
<dbReference type="AlphaFoldDB" id="A0A162C7X8"/>
<comment type="caution">
    <text evidence="2">The sequence shown here is derived from an EMBL/GenBank/DDBJ whole genome shotgun (WGS) entry which is preliminary data.</text>
</comment>